<name>A0A6I8MI48_9CORY</name>
<dbReference type="EMBL" id="LR738855">
    <property type="protein sequence ID" value="VZH85707.1"/>
    <property type="molecule type" value="Genomic_DNA"/>
</dbReference>
<sequence length="45" mass="4989">MVHILQTFPLSSADATECDYFAKIYEFICGLSHIEKGGLSAGYNF</sequence>
<evidence type="ECO:0000313" key="1">
    <source>
        <dbReference type="EMBL" id="VZH85707.1"/>
    </source>
</evidence>
<dbReference type="AlphaFoldDB" id="A0A6I8MI48"/>
<accession>A0A6I8MI48</accession>
<proteinExistence type="predicted"/>
<gene>
    <name evidence="1" type="ORF">FRC0190_01651</name>
</gene>
<dbReference type="Proteomes" id="UP000423525">
    <property type="component" value="Chromosome"/>
</dbReference>
<organism evidence="1 2">
    <name type="scientific">Corynebacterium rouxii</name>
    <dbReference type="NCBI Taxonomy" id="2719119"/>
    <lineage>
        <taxon>Bacteria</taxon>
        <taxon>Bacillati</taxon>
        <taxon>Actinomycetota</taxon>
        <taxon>Actinomycetes</taxon>
        <taxon>Mycobacteriales</taxon>
        <taxon>Corynebacteriaceae</taxon>
        <taxon>Corynebacterium</taxon>
    </lineage>
</organism>
<evidence type="ECO:0000313" key="2">
    <source>
        <dbReference type="Proteomes" id="UP000423525"/>
    </source>
</evidence>
<reference evidence="1 2" key="1">
    <citation type="submission" date="2019-11" db="EMBL/GenBank/DDBJ databases">
        <authorList>
            <person name="Brisse S."/>
        </authorList>
    </citation>
    <scope>NUCLEOTIDE SEQUENCE [LARGE SCALE GENOMIC DNA]</scope>
    <source>
        <strain evidence="1">FRC0190</strain>
    </source>
</reference>
<dbReference type="KEGG" id="crf:FRC0190_01651"/>
<protein>
    <submittedName>
        <fullName evidence="1">Uncharacterized protein</fullName>
    </submittedName>
</protein>